<dbReference type="PRINTS" id="PR00866">
    <property type="entry name" value="RNADNAPOLMS"/>
</dbReference>
<evidence type="ECO:0000256" key="2">
    <source>
        <dbReference type="ARBA" id="ARBA00022695"/>
    </source>
</evidence>
<evidence type="ECO:0000256" key="4">
    <source>
        <dbReference type="ARBA" id="ARBA00022842"/>
    </source>
</evidence>
<feature type="region of interest" description="Disordered" evidence="6">
    <location>
        <begin position="1"/>
        <end position="41"/>
    </location>
</feature>
<keyword evidence="2" id="KW-0548">Nucleotidyltransferase</keyword>
<dbReference type="GO" id="GO:0003723">
    <property type="term" value="F:RNA binding"/>
    <property type="evidence" value="ECO:0007669"/>
    <property type="project" value="InterPro"/>
</dbReference>
<evidence type="ECO:0000256" key="5">
    <source>
        <dbReference type="ARBA" id="ARBA00022918"/>
    </source>
</evidence>
<sequence>MLTDLLQTTNKALRQSAQAPEFATWVDRSRPEKPRDIQDPRGTTERLHYRICELLDRVIRPEFLHSATRKRSSITNASQHVSHGPCVTTDMKSFYEATSTKQVEEFFSDSLNMAPNLARKLANLCTTDGHLPTGSPLSPLLSYWAHHQTFDKIHELVVERGVVMTVYVDDMAFSGAHASLALLRQVKHKLRLRGLETHKDKSFGRGQFKHITGAAVNGRGIHVPNRRLKQIVDDQGVLAKGEFDAETVASLRIKLSGRIASASAISRKTAAWLKRRDVYNPKGRRGAITAG</sequence>
<dbReference type="InterPro" id="IPR043502">
    <property type="entry name" value="DNA/RNA_pol_sf"/>
</dbReference>
<dbReference type="EMBL" id="CP065602">
    <property type="protein sequence ID" value="QPQ94670.1"/>
    <property type="molecule type" value="Genomic_DNA"/>
</dbReference>
<dbReference type="Proteomes" id="UP000594892">
    <property type="component" value="Plasmid unnamed1"/>
</dbReference>
<protein>
    <submittedName>
        <fullName evidence="7">RNA-directed DNA polymerase</fullName>
    </submittedName>
</protein>
<evidence type="ECO:0000256" key="3">
    <source>
        <dbReference type="ARBA" id="ARBA00022723"/>
    </source>
</evidence>
<geneLocation type="plasmid" evidence="7 8">
    <name>unnamed1</name>
</geneLocation>
<evidence type="ECO:0000256" key="6">
    <source>
        <dbReference type="SAM" id="MobiDB-lite"/>
    </source>
</evidence>
<keyword evidence="3" id="KW-0479">Metal-binding</keyword>
<accession>A0AAP9Y5X2</accession>
<evidence type="ECO:0000313" key="8">
    <source>
        <dbReference type="Proteomes" id="UP000594892"/>
    </source>
</evidence>
<evidence type="ECO:0000256" key="1">
    <source>
        <dbReference type="ARBA" id="ARBA00022679"/>
    </source>
</evidence>
<evidence type="ECO:0000313" key="7">
    <source>
        <dbReference type="EMBL" id="QPQ94670.1"/>
    </source>
</evidence>
<dbReference type="SUPFAM" id="SSF56672">
    <property type="entry name" value="DNA/RNA polymerases"/>
    <property type="match status" value="1"/>
</dbReference>
<keyword evidence="1" id="KW-0808">Transferase</keyword>
<dbReference type="GO" id="GO:0003964">
    <property type="term" value="F:RNA-directed DNA polymerase activity"/>
    <property type="evidence" value="ECO:0007669"/>
    <property type="project" value="UniProtKB-KW"/>
</dbReference>
<dbReference type="InterPro" id="IPR000123">
    <property type="entry name" value="Reverse_transcriptase_msDNA"/>
</dbReference>
<dbReference type="GO" id="GO:0051607">
    <property type="term" value="P:defense response to virus"/>
    <property type="evidence" value="ECO:0007669"/>
    <property type="project" value="UniProtKB-KW"/>
</dbReference>
<dbReference type="CDD" id="cd03487">
    <property type="entry name" value="RT_Bac_retron_II"/>
    <property type="match status" value="1"/>
</dbReference>
<dbReference type="GO" id="GO:0046872">
    <property type="term" value="F:metal ion binding"/>
    <property type="evidence" value="ECO:0007669"/>
    <property type="project" value="UniProtKB-KW"/>
</dbReference>
<proteinExistence type="predicted"/>
<dbReference type="AlphaFoldDB" id="A0AAP9Y5X2"/>
<feature type="compositionally biased region" description="Basic and acidic residues" evidence="6">
    <location>
        <begin position="27"/>
        <end position="41"/>
    </location>
</feature>
<keyword evidence="7" id="KW-0614">Plasmid</keyword>
<name>A0AAP9Y5X2_BURGL</name>
<keyword evidence="4" id="KW-0460">Magnesium</keyword>
<feature type="compositionally biased region" description="Polar residues" evidence="6">
    <location>
        <begin position="1"/>
        <end position="18"/>
    </location>
</feature>
<dbReference type="RefSeq" id="WP_222105279.1">
    <property type="nucleotide sequence ID" value="NZ_CP033663.1"/>
</dbReference>
<reference evidence="7 8" key="1">
    <citation type="submission" date="2020-12" db="EMBL/GenBank/DDBJ databases">
        <title>FDA dAtabase for Regulatory Grade micrObial Sequences (FDA-ARGOS): Supporting development and validation of Infectious Disease Dx tests.</title>
        <authorList>
            <person name="Minogue T."/>
            <person name="Wolcott M."/>
            <person name="Wasieloski L."/>
            <person name="Aguilar W."/>
            <person name="Moore D."/>
            <person name="Jaissle J."/>
            <person name="Tallon L."/>
            <person name="Sadzewicz L."/>
            <person name="Zhao X."/>
            <person name="Boylan J."/>
            <person name="Ott S."/>
            <person name="Bowen H."/>
            <person name="Vavikolanu K."/>
            <person name="Mehta A."/>
            <person name="Aluvathingal J."/>
            <person name="Nadendla S."/>
            <person name="Yan Y."/>
            <person name="Sichtig H."/>
        </authorList>
    </citation>
    <scope>NUCLEOTIDE SEQUENCE [LARGE SCALE GENOMIC DNA]</scope>
    <source>
        <strain evidence="7 8">FDAARGOS_949</strain>
        <plasmid evidence="7 8">unnamed1</plasmid>
    </source>
</reference>
<gene>
    <name evidence="7" type="ORF">I6H06_29080</name>
</gene>
<keyword evidence="5 7" id="KW-0695">RNA-directed DNA polymerase</keyword>
<organism evidence="7 8">
    <name type="scientific">Burkholderia glumae</name>
    <name type="common">Pseudomonas glumae</name>
    <dbReference type="NCBI Taxonomy" id="337"/>
    <lineage>
        <taxon>Bacteria</taxon>
        <taxon>Pseudomonadati</taxon>
        <taxon>Pseudomonadota</taxon>
        <taxon>Betaproteobacteria</taxon>
        <taxon>Burkholderiales</taxon>
        <taxon>Burkholderiaceae</taxon>
        <taxon>Burkholderia</taxon>
    </lineage>
</organism>